<reference evidence="7 8" key="1">
    <citation type="submission" date="2019-09" db="EMBL/GenBank/DDBJ databases">
        <title>Pararcticibacter amylolyticus gen. nov., sp. nov., isolated from a rottenly hemp rope, and reclassification of Pedobacter tournemirensis as Pararcticibacter tournemirensis comb. nov.</title>
        <authorList>
            <person name="Cai Y."/>
        </authorList>
    </citation>
    <scope>NUCLEOTIDE SEQUENCE [LARGE SCALE GENOMIC DNA]</scope>
    <source>
        <strain evidence="7 8">TF5-37.2-LB10</strain>
    </source>
</reference>
<dbReference type="Gene3D" id="3.40.30.10">
    <property type="entry name" value="Glutaredoxin"/>
    <property type="match status" value="1"/>
</dbReference>
<dbReference type="InterPro" id="IPR036249">
    <property type="entry name" value="Thioredoxin-like_sf"/>
</dbReference>
<comment type="caution">
    <text evidence="7">The sequence shown here is derived from an EMBL/GenBank/DDBJ whole genome shotgun (WGS) entry which is preliminary data.</text>
</comment>
<dbReference type="AlphaFoldDB" id="A0A5M9GZF0"/>
<feature type="domain" description="Thioredoxin" evidence="6">
    <location>
        <begin position="264"/>
        <end position="402"/>
    </location>
</feature>
<dbReference type="OrthoDB" id="1069091at2"/>
<keyword evidence="3" id="KW-1015">Disulfide bond</keyword>
<feature type="chain" id="PRO_5024434001" evidence="5">
    <location>
        <begin position="23"/>
        <end position="402"/>
    </location>
</feature>
<dbReference type="GO" id="GO:0030313">
    <property type="term" value="C:cell envelope"/>
    <property type="evidence" value="ECO:0007669"/>
    <property type="project" value="UniProtKB-SubCell"/>
</dbReference>
<evidence type="ECO:0000256" key="5">
    <source>
        <dbReference type="SAM" id="SignalP"/>
    </source>
</evidence>
<dbReference type="InterPro" id="IPR017937">
    <property type="entry name" value="Thioredoxin_CS"/>
</dbReference>
<dbReference type="RefSeq" id="WP_141813379.1">
    <property type="nucleotide sequence ID" value="NZ_VFPL01000001.1"/>
</dbReference>
<evidence type="ECO:0000313" key="7">
    <source>
        <dbReference type="EMBL" id="KAA8479145.1"/>
    </source>
</evidence>
<dbReference type="PROSITE" id="PS00194">
    <property type="entry name" value="THIOREDOXIN_1"/>
    <property type="match status" value="1"/>
</dbReference>
<name>A0A5M9GZF0_9SPHI</name>
<comment type="subcellular location">
    <subcellularLocation>
        <location evidence="1">Cell envelope</location>
    </subcellularLocation>
</comment>
<dbReference type="Pfam" id="PF00578">
    <property type="entry name" value="AhpC-TSA"/>
    <property type="match status" value="1"/>
</dbReference>
<protein>
    <submittedName>
        <fullName evidence="7">TlpA family protein disulfide reductase</fullName>
    </submittedName>
</protein>
<dbReference type="PROSITE" id="PS51352">
    <property type="entry name" value="THIOREDOXIN_2"/>
    <property type="match status" value="1"/>
</dbReference>
<proteinExistence type="predicted"/>
<dbReference type="GO" id="GO:0016209">
    <property type="term" value="F:antioxidant activity"/>
    <property type="evidence" value="ECO:0007669"/>
    <property type="project" value="InterPro"/>
</dbReference>
<dbReference type="CDD" id="cd02966">
    <property type="entry name" value="TlpA_like_family"/>
    <property type="match status" value="1"/>
</dbReference>
<dbReference type="PANTHER" id="PTHR42852">
    <property type="entry name" value="THIOL:DISULFIDE INTERCHANGE PROTEIN DSBE"/>
    <property type="match status" value="1"/>
</dbReference>
<evidence type="ECO:0000256" key="1">
    <source>
        <dbReference type="ARBA" id="ARBA00004196"/>
    </source>
</evidence>
<keyword evidence="2" id="KW-0201">Cytochrome c-type biogenesis</keyword>
<evidence type="ECO:0000256" key="2">
    <source>
        <dbReference type="ARBA" id="ARBA00022748"/>
    </source>
</evidence>
<accession>A0A5M9GZF0</accession>
<dbReference type="InterPro" id="IPR050553">
    <property type="entry name" value="Thioredoxin_ResA/DsbE_sf"/>
</dbReference>
<gene>
    <name evidence="7" type="ORF">F1649_16540</name>
</gene>
<dbReference type="Proteomes" id="UP000322918">
    <property type="component" value="Unassembled WGS sequence"/>
</dbReference>
<keyword evidence="4" id="KW-0676">Redox-active center</keyword>
<evidence type="ECO:0000259" key="6">
    <source>
        <dbReference type="PROSITE" id="PS51352"/>
    </source>
</evidence>
<dbReference type="InterPro" id="IPR000866">
    <property type="entry name" value="AhpC/TSA"/>
</dbReference>
<evidence type="ECO:0000313" key="8">
    <source>
        <dbReference type="Proteomes" id="UP000322918"/>
    </source>
</evidence>
<dbReference type="SUPFAM" id="SSF52833">
    <property type="entry name" value="Thioredoxin-like"/>
    <property type="match status" value="1"/>
</dbReference>
<organism evidence="7 8">
    <name type="scientific">Arcticibacter tournemirensis</name>
    <dbReference type="NCBI Taxonomy" id="699437"/>
    <lineage>
        <taxon>Bacteria</taxon>
        <taxon>Pseudomonadati</taxon>
        <taxon>Bacteroidota</taxon>
        <taxon>Sphingobacteriia</taxon>
        <taxon>Sphingobacteriales</taxon>
        <taxon>Sphingobacteriaceae</taxon>
        <taxon>Arcticibacter</taxon>
    </lineage>
</organism>
<sequence>MKKIPFLLLLFPALSSYSVAYAQQTEGKQNQLSGKVHIRIDVSHMQDTSGKFMLMIGGSVFYPYIQGNMLLVDKDLEEPRRSFLAFFPKKKMKENPGKPLNEIAAEVSDYFNFLAVPGTNKIIVQESVAGSEIAGGTWAQKDYFALLKLKNNFEVRIKEEYAPLLSEIKNEKKPSVKDSLLSLFYSYARRGFPKYYRDTILGFVRDNPDSPASLVELEEYSHEENKDLKLFSFLYNNLSDRMKALPTAKRIYATVDAETFAADSLLGKMAPNFSQNNPAGKTVSLSDFKGYVTLLEFWASWCGPCRASNPALVKIFNKYSNKGFKILGVSLDDKRDHWLKAIKDDHLTWEHTSDLKFFNNSVAVLYHINSIPSNYLIDSSGKIVACNLDEKRLTEQLEKLLN</sequence>
<keyword evidence="5" id="KW-0732">Signal</keyword>
<keyword evidence="8" id="KW-1185">Reference proteome</keyword>
<evidence type="ECO:0000256" key="4">
    <source>
        <dbReference type="ARBA" id="ARBA00023284"/>
    </source>
</evidence>
<dbReference type="EMBL" id="VWNE01000029">
    <property type="protein sequence ID" value="KAA8479145.1"/>
    <property type="molecule type" value="Genomic_DNA"/>
</dbReference>
<dbReference type="PANTHER" id="PTHR42852:SF6">
    <property type="entry name" value="THIOL:DISULFIDE INTERCHANGE PROTEIN DSBE"/>
    <property type="match status" value="1"/>
</dbReference>
<dbReference type="GO" id="GO:0016491">
    <property type="term" value="F:oxidoreductase activity"/>
    <property type="evidence" value="ECO:0007669"/>
    <property type="project" value="InterPro"/>
</dbReference>
<dbReference type="GO" id="GO:0017004">
    <property type="term" value="P:cytochrome complex assembly"/>
    <property type="evidence" value="ECO:0007669"/>
    <property type="project" value="UniProtKB-KW"/>
</dbReference>
<evidence type="ECO:0000256" key="3">
    <source>
        <dbReference type="ARBA" id="ARBA00023157"/>
    </source>
</evidence>
<feature type="signal peptide" evidence="5">
    <location>
        <begin position="1"/>
        <end position="22"/>
    </location>
</feature>
<dbReference type="InterPro" id="IPR013766">
    <property type="entry name" value="Thioredoxin_domain"/>
</dbReference>